<dbReference type="InterPro" id="IPR000089">
    <property type="entry name" value="Biotin_lipoyl"/>
</dbReference>
<dbReference type="Pfam" id="PF00364">
    <property type="entry name" value="Biotin_lipoyl"/>
    <property type="match status" value="1"/>
</dbReference>
<evidence type="ECO:0000259" key="5">
    <source>
        <dbReference type="PROSITE" id="PS51826"/>
    </source>
</evidence>
<evidence type="ECO:0000313" key="6">
    <source>
        <dbReference type="EMBL" id="CAB4935840.1"/>
    </source>
</evidence>
<feature type="region of interest" description="Disordered" evidence="3">
    <location>
        <begin position="78"/>
        <end position="107"/>
    </location>
</feature>
<keyword evidence="2" id="KW-0450">Lipoyl</keyword>
<dbReference type="AlphaFoldDB" id="A0A6J7IYK7"/>
<reference evidence="6" key="1">
    <citation type="submission" date="2020-05" db="EMBL/GenBank/DDBJ databases">
        <authorList>
            <person name="Chiriac C."/>
            <person name="Salcher M."/>
            <person name="Ghai R."/>
            <person name="Kavagutti S V."/>
        </authorList>
    </citation>
    <scope>NUCLEOTIDE SEQUENCE</scope>
</reference>
<dbReference type="Gene3D" id="2.40.50.100">
    <property type="match status" value="1"/>
</dbReference>
<dbReference type="InterPro" id="IPR004167">
    <property type="entry name" value="PSBD"/>
</dbReference>
<dbReference type="PROSITE" id="PS50968">
    <property type="entry name" value="BIOTINYL_LIPOYL"/>
    <property type="match status" value="1"/>
</dbReference>
<dbReference type="Pfam" id="PF00198">
    <property type="entry name" value="2-oxoacid_dh"/>
    <property type="match status" value="1"/>
</dbReference>
<dbReference type="SUPFAM" id="SSF51230">
    <property type="entry name" value="Single hybrid motif"/>
    <property type="match status" value="1"/>
</dbReference>
<dbReference type="GO" id="GO:0016746">
    <property type="term" value="F:acyltransferase activity"/>
    <property type="evidence" value="ECO:0007669"/>
    <property type="project" value="InterPro"/>
</dbReference>
<evidence type="ECO:0000259" key="4">
    <source>
        <dbReference type="PROSITE" id="PS50968"/>
    </source>
</evidence>
<dbReference type="PROSITE" id="PS51826">
    <property type="entry name" value="PSBD"/>
    <property type="match status" value="1"/>
</dbReference>
<dbReference type="Pfam" id="PF02817">
    <property type="entry name" value="E3_binding"/>
    <property type="match status" value="1"/>
</dbReference>
<dbReference type="Gene3D" id="4.10.320.10">
    <property type="entry name" value="E3-binding domain"/>
    <property type="match status" value="1"/>
</dbReference>
<dbReference type="Gene3D" id="3.30.559.10">
    <property type="entry name" value="Chloramphenicol acetyltransferase-like domain"/>
    <property type="match status" value="1"/>
</dbReference>
<dbReference type="PANTHER" id="PTHR23151:SF90">
    <property type="entry name" value="DIHYDROLIPOYLLYSINE-RESIDUE ACETYLTRANSFERASE COMPONENT OF PYRUVATE DEHYDROGENASE COMPLEX, MITOCHONDRIAL-RELATED"/>
    <property type="match status" value="1"/>
</dbReference>
<dbReference type="GO" id="GO:0045254">
    <property type="term" value="C:pyruvate dehydrogenase complex"/>
    <property type="evidence" value="ECO:0007669"/>
    <property type="project" value="InterPro"/>
</dbReference>
<proteinExistence type="inferred from homology"/>
<dbReference type="SUPFAM" id="SSF47005">
    <property type="entry name" value="Peripheral subunit-binding domain of 2-oxo acid dehydrogenase complex"/>
    <property type="match status" value="1"/>
</dbReference>
<comment type="similarity">
    <text evidence="1">Belongs to the 2-oxoacid dehydrogenase family.</text>
</comment>
<dbReference type="EMBL" id="CAFBNE010000011">
    <property type="protein sequence ID" value="CAB4935840.1"/>
    <property type="molecule type" value="Genomic_DNA"/>
</dbReference>
<evidence type="ECO:0000256" key="3">
    <source>
        <dbReference type="SAM" id="MobiDB-lite"/>
    </source>
</evidence>
<dbReference type="GO" id="GO:0006086">
    <property type="term" value="P:pyruvate decarboxylation to acetyl-CoA"/>
    <property type="evidence" value="ECO:0007669"/>
    <property type="project" value="InterPro"/>
</dbReference>
<feature type="domain" description="Lipoyl-binding" evidence="4">
    <location>
        <begin position="1"/>
        <end position="76"/>
    </location>
</feature>
<dbReference type="SUPFAM" id="SSF52777">
    <property type="entry name" value="CoA-dependent acyltransferases"/>
    <property type="match status" value="1"/>
</dbReference>
<protein>
    <submittedName>
        <fullName evidence="6">Unannotated protein</fullName>
    </submittedName>
</protein>
<evidence type="ECO:0000256" key="2">
    <source>
        <dbReference type="ARBA" id="ARBA00022823"/>
    </source>
</evidence>
<feature type="region of interest" description="Disordered" evidence="3">
    <location>
        <begin position="133"/>
        <end position="167"/>
    </location>
</feature>
<dbReference type="InterPro" id="IPR011053">
    <property type="entry name" value="Single_hybrid_motif"/>
</dbReference>
<name>A0A6J7IYK7_9ZZZZ</name>
<feature type="domain" description="Peripheral subunit-binding (PSBD)" evidence="5">
    <location>
        <begin position="101"/>
        <end position="138"/>
    </location>
</feature>
<feature type="compositionally biased region" description="Basic and acidic residues" evidence="3">
    <location>
        <begin position="146"/>
        <end position="156"/>
    </location>
</feature>
<dbReference type="InterPro" id="IPR045257">
    <property type="entry name" value="E2/Pdx1"/>
</dbReference>
<organism evidence="6">
    <name type="scientific">freshwater metagenome</name>
    <dbReference type="NCBI Taxonomy" id="449393"/>
    <lineage>
        <taxon>unclassified sequences</taxon>
        <taxon>metagenomes</taxon>
        <taxon>ecological metagenomes</taxon>
    </lineage>
</organism>
<gene>
    <name evidence="6" type="ORF">UFOPK3772_00562</name>
</gene>
<dbReference type="PANTHER" id="PTHR23151">
    <property type="entry name" value="DIHYDROLIPOAMIDE ACETYL/SUCCINYL-TRANSFERASE-RELATED"/>
    <property type="match status" value="1"/>
</dbReference>
<accession>A0A6J7IYK7</accession>
<sequence length="386" mass="40975">MPEFTMPSLGADMTEGTLLEWHMHPGDVVHRGDIVAVVDTEKSAIDIEVFEDGRVERLLVEEGTKVPVGTPIAMLGPVTAGAGSQPKAAPARRASPGPRVSASPLARRRAQELGVDLEVVRDNGSPGVVTVADVERAAHPEPAAARPKEPQRESRPEPPSAPTADRAASMRAAIGALMARSKREIPHYYLESVIDLHGVLAWLADLNAGRALADRILPAAVLLKGAALAAREVPGMNGFYRDGAFEQQEHVHLGVAVSLRGGGLIAPALHDADRLPLADLMAGMKDLVTRARTGRLRASEMSDPTITVTSLGEQGAELVHGVIYPPQVALVGFGRIVERPWAVDGMLAVRPTVTVTLAADHRVSDGHQGGLLLAAIEDRLKRPEEL</sequence>
<dbReference type="InterPro" id="IPR036625">
    <property type="entry name" value="E3-bd_dom_sf"/>
</dbReference>
<dbReference type="InterPro" id="IPR023213">
    <property type="entry name" value="CAT-like_dom_sf"/>
</dbReference>
<dbReference type="InterPro" id="IPR001078">
    <property type="entry name" value="2-oxoacid_DH_actylTfrase"/>
</dbReference>
<feature type="compositionally biased region" description="Low complexity" evidence="3">
    <location>
        <begin position="86"/>
        <end position="104"/>
    </location>
</feature>
<dbReference type="CDD" id="cd06849">
    <property type="entry name" value="lipoyl_domain"/>
    <property type="match status" value="1"/>
</dbReference>
<evidence type="ECO:0000256" key="1">
    <source>
        <dbReference type="ARBA" id="ARBA00007317"/>
    </source>
</evidence>